<evidence type="ECO:0000256" key="1">
    <source>
        <dbReference type="ARBA" id="ARBA00004651"/>
    </source>
</evidence>
<keyword evidence="3" id="KW-1003">Cell membrane</keyword>
<dbReference type="AlphaFoldDB" id="A0A5C5WRP2"/>
<evidence type="ECO:0000256" key="5">
    <source>
        <dbReference type="ARBA" id="ARBA00022989"/>
    </source>
</evidence>
<proteinExistence type="inferred from homology"/>
<dbReference type="Pfam" id="PF03994">
    <property type="entry name" value="DUF350"/>
    <property type="match status" value="1"/>
</dbReference>
<comment type="subcellular location">
    <subcellularLocation>
        <location evidence="1">Cell membrane</location>
        <topology evidence="1">Multi-pass membrane protein</topology>
    </subcellularLocation>
</comment>
<evidence type="ECO:0000256" key="3">
    <source>
        <dbReference type="ARBA" id="ARBA00022475"/>
    </source>
</evidence>
<comment type="similarity">
    <text evidence="2">Belongs to the UPF0719 family.</text>
</comment>
<dbReference type="InterPro" id="IPR007140">
    <property type="entry name" value="DUF350"/>
</dbReference>
<accession>A0A5C5WRP2</accession>
<keyword evidence="9" id="KW-1185">Reference proteome</keyword>
<dbReference type="OrthoDB" id="292342at2"/>
<evidence type="ECO:0000256" key="4">
    <source>
        <dbReference type="ARBA" id="ARBA00022692"/>
    </source>
</evidence>
<dbReference type="RefSeq" id="WP_146513703.1">
    <property type="nucleotide sequence ID" value="NZ_SJPI01000001.1"/>
</dbReference>
<evidence type="ECO:0000256" key="2">
    <source>
        <dbReference type="ARBA" id="ARBA00005779"/>
    </source>
</evidence>
<reference evidence="8 9" key="1">
    <citation type="submission" date="2019-02" db="EMBL/GenBank/DDBJ databases">
        <title>Deep-cultivation of Planctomycetes and their phenomic and genomic characterization uncovers novel biology.</title>
        <authorList>
            <person name="Wiegand S."/>
            <person name="Jogler M."/>
            <person name="Boedeker C."/>
            <person name="Pinto D."/>
            <person name="Vollmers J."/>
            <person name="Rivas-Marin E."/>
            <person name="Kohn T."/>
            <person name="Peeters S.H."/>
            <person name="Heuer A."/>
            <person name="Rast P."/>
            <person name="Oberbeckmann S."/>
            <person name="Bunk B."/>
            <person name="Jeske O."/>
            <person name="Meyerdierks A."/>
            <person name="Storesund J.E."/>
            <person name="Kallscheuer N."/>
            <person name="Luecker S."/>
            <person name="Lage O.M."/>
            <person name="Pohl T."/>
            <person name="Merkel B.J."/>
            <person name="Hornburger P."/>
            <person name="Mueller R.-W."/>
            <person name="Bruemmer F."/>
            <person name="Labrenz M."/>
            <person name="Spormann A.M."/>
            <person name="Op Den Camp H."/>
            <person name="Overmann J."/>
            <person name="Amann R."/>
            <person name="Jetten M.S.M."/>
            <person name="Mascher T."/>
            <person name="Medema M.H."/>
            <person name="Devos D.P."/>
            <person name="Kaster A.-K."/>
            <person name="Ovreas L."/>
            <person name="Rohde M."/>
            <person name="Galperin M.Y."/>
            <person name="Jogler C."/>
        </authorList>
    </citation>
    <scope>NUCLEOTIDE SEQUENCE [LARGE SCALE GENOMIC DNA]</scope>
    <source>
        <strain evidence="8 9">Pla22</strain>
    </source>
</reference>
<dbReference type="EMBL" id="SJPI01000001">
    <property type="protein sequence ID" value="TWT53486.1"/>
    <property type="molecule type" value="Genomic_DNA"/>
</dbReference>
<keyword evidence="4 7" id="KW-0812">Transmembrane</keyword>
<keyword evidence="5 7" id="KW-1133">Transmembrane helix</keyword>
<evidence type="ECO:0008006" key="10">
    <source>
        <dbReference type="Google" id="ProtNLM"/>
    </source>
</evidence>
<evidence type="ECO:0000256" key="6">
    <source>
        <dbReference type="ARBA" id="ARBA00023136"/>
    </source>
</evidence>
<protein>
    <recommendedName>
        <fullName evidence="10">DUF350 domain-containing protein</fullName>
    </recommendedName>
</protein>
<sequence>MFSLPVAMFFAQDVVVQASGTSWEMLGQHLVAALIFSFVGVIVFFGSLLLMEKLTPFSIIKEIGEEHNTAVAMIVSAIVIGISLIIAAAIMG</sequence>
<feature type="transmembrane region" description="Helical" evidence="7">
    <location>
        <begin position="70"/>
        <end position="91"/>
    </location>
</feature>
<keyword evidence="6 7" id="KW-0472">Membrane</keyword>
<evidence type="ECO:0000256" key="7">
    <source>
        <dbReference type="SAM" id="Phobius"/>
    </source>
</evidence>
<evidence type="ECO:0000313" key="8">
    <source>
        <dbReference type="EMBL" id="TWT53486.1"/>
    </source>
</evidence>
<dbReference type="Proteomes" id="UP000316598">
    <property type="component" value="Unassembled WGS sequence"/>
</dbReference>
<organism evidence="8 9">
    <name type="scientific">Rubripirellula amarantea</name>
    <dbReference type="NCBI Taxonomy" id="2527999"/>
    <lineage>
        <taxon>Bacteria</taxon>
        <taxon>Pseudomonadati</taxon>
        <taxon>Planctomycetota</taxon>
        <taxon>Planctomycetia</taxon>
        <taxon>Pirellulales</taxon>
        <taxon>Pirellulaceae</taxon>
        <taxon>Rubripirellula</taxon>
    </lineage>
</organism>
<name>A0A5C5WRP2_9BACT</name>
<evidence type="ECO:0000313" key="9">
    <source>
        <dbReference type="Proteomes" id="UP000316598"/>
    </source>
</evidence>
<comment type="caution">
    <text evidence="8">The sequence shown here is derived from an EMBL/GenBank/DDBJ whole genome shotgun (WGS) entry which is preliminary data.</text>
</comment>
<feature type="transmembrane region" description="Helical" evidence="7">
    <location>
        <begin position="28"/>
        <end position="50"/>
    </location>
</feature>
<dbReference type="GO" id="GO:0005886">
    <property type="term" value="C:plasma membrane"/>
    <property type="evidence" value="ECO:0007669"/>
    <property type="project" value="UniProtKB-SubCell"/>
</dbReference>
<gene>
    <name evidence="8" type="ORF">Pla22_11150</name>
</gene>